<evidence type="ECO:0000313" key="2">
    <source>
        <dbReference type="Proteomes" id="UP000078397"/>
    </source>
</evidence>
<protein>
    <submittedName>
        <fullName evidence="1">Nuclear pore RNA shuttling protein mtr2 domain-containing protein</fullName>
    </submittedName>
</protein>
<reference evidence="1 2" key="1">
    <citation type="journal article" date="2016" name="PLoS Pathog.">
        <title>Biosynthesis of antibiotic leucinostatins in bio-control fungus Purpureocillium lilacinum and their inhibition on phytophthora revealed by genome mining.</title>
        <authorList>
            <person name="Wang G."/>
            <person name="Liu Z."/>
            <person name="Lin R."/>
            <person name="Li E."/>
            <person name="Mao Z."/>
            <person name="Ling J."/>
            <person name="Yang Y."/>
            <person name="Yin W.B."/>
            <person name="Xie B."/>
        </authorList>
    </citation>
    <scope>NUCLEOTIDE SEQUENCE [LARGE SCALE GENOMIC DNA]</scope>
    <source>
        <strain evidence="1">170</strain>
    </source>
</reference>
<dbReference type="GeneID" id="28853031"/>
<accession>A0A179F4H1</accession>
<comment type="caution">
    <text evidence="1">The sequence shown here is derived from an EMBL/GenBank/DDBJ whole genome shotgun (WGS) entry which is preliminary data.</text>
</comment>
<dbReference type="Proteomes" id="UP000078397">
    <property type="component" value="Unassembled WGS sequence"/>
</dbReference>
<dbReference type="RefSeq" id="XP_018138212.1">
    <property type="nucleotide sequence ID" value="XM_018289037.1"/>
</dbReference>
<dbReference type="EMBL" id="LSBJ02000009">
    <property type="protein sequence ID" value="OAQ60302.1"/>
    <property type="molecule type" value="Genomic_DNA"/>
</dbReference>
<organism evidence="1 2">
    <name type="scientific">Pochonia chlamydosporia 170</name>
    <dbReference type="NCBI Taxonomy" id="1380566"/>
    <lineage>
        <taxon>Eukaryota</taxon>
        <taxon>Fungi</taxon>
        <taxon>Dikarya</taxon>
        <taxon>Ascomycota</taxon>
        <taxon>Pezizomycotina</taxon>
        <taxon>Sordariomycetes</taxon>
        <taxon>Hypocreomycetidae</taxon>
        <taxon>Hypocreales</taxon>
        <taxon>Clavicipitaceae</taxon>
        <taxon>Pochonia</taxon>
    </lineage>
</organism>
<keyword evidence="2" id="KW-1185">Reference proteome</keyword>
<proteinExistence type="predicted"/>
<sequence length="158" mass="17509">MHEGIAQMHVHNGTPISSTPSPGLRFLKAYTAAIDSTSENPSSSLSKFLTPESKFIYNGQPAISAGRLLVMLQVRNSKLSKYIHHVNKSWELVTDSDDGAKSTTVMYESTVELAFKGDEGNVIRVPQFTILELQYCEVDNLLKVVESRVYTDRSSVRG</sequence>
<name>A0A179F4H1_METCM</name>
<evidence type="ECO:0000313" key="1">
    <source>
        <dbReference type="EMBL" id="OAQ60302.1"/>
    </source>
</evidence>
<gene>
    <name evidence="1" type="ORF">VFPPC_10723</name>
</gene>
<dbReference type="KEGG" id="pchm:VFPPC_10723"/>
<dbReference type="AlphaFoldDB" id="A0A179F4H1"/>